<organism evidence="3 4">
    <name type="scientific">Littorina saxatilis</name>
    <dbReference type="NCBI Taxonomy" id="31220"/>
    <lineage>
        <taxon>Eukaryota</taxon>
        <taxon>Metazoa</taxon>
        <taxon>Spiralia</taxon>
        <taxon>Lophotrochozoa</taxon>
        <taxon>Mollusca</taxon>
        <taxon>Gastropoda</taxon>
        <taxon>Caenogastropoda</taxon>
        <taxon>Littorinimorpha</taxon>
        <taxon>Littorinoidea</taxon>
        <taxon>Littorinidae</taxon>
        <taxon>Littorina</taxon>
    </lineage>
</organism>
<proteinExistence type="predicted"/>
<dbReference type="Gene3D" id="1.10.510.10">
    <property type="entry name" value="Transferase(Phosphotransferase) domain 1"/>
    <property type="match status" value="1"/>
</dbReference>
<dbReference type="Gene3D" id="3.30.200.20">
    <property type="entry name" value="Phosphorylase Kinase, domain 1"/>
    <property type="match status" value="1"/>
</dbReference>
<dbReference type="EMBL" id="JBAMIC010000001">
    <property type="protein sequence ID" value="KAK7116129.1"/>
    <property type="molecule type" value="Genomic_DNA"/>
</dbReference>
<gene>
    <name evidence="3" type="ORF">V1264_001868</name>
</gene>
<dbReference type="GO" id="GO:0004672">
    <property type="term" value="F:protein kinase activity"/>
    <property type="evidence" value="ECO:0007669"/>
    <property type="project" value="InterPro"/>
</dbReference>
<feature type="domain" description="Protein kinase" evidence="2">
    <location>
        <begin position="35"/>
        <end position="288"/>
    </location>
</feature>
<dbReference type="SUPFAM" id="SSF56112">
    <property type="entry name" value="Protein kinase-like (PK-like)"/>
    <property type="match status" value="1"/>
</dbReference>
<dbReference type="Proteomes" id="UP001374579">
    <property type="component" value="Unassembled WGS sequence"/>
</dbReference>
<dbReference type="Pfam" id="PF00069">
    <property type="entry name" value="Pkinase"/>
    <property type="match status" value="1"/>
</dbReference>
<comment type="caution">
    <text evidence="3">The sequence shown here is derived from an EMBL/GenBank/DDBJ whole genome shotgun (WGS) entry which is preliminary data.</text>
</comment>
<dbReference type="PANTHER" id="PTHR24347">
    <property type="entry name" value="SERINE/THREONINE-PROTEIN KINASE"/>
    <property type="match status" value="1"/>
</dbReference>
<dbReference type="GO" id="GO:0005524">
    <property type="term" value="F:ATP binding"/>
    <property type="evidence" value="ECO:0007669"/>
    <property type="project" value="InterPro"/>
</dbReference>
<name>A0AAN9C2M2_9CAEN</name>
<dbReference type="PROSITE" id="PS00108">
    <property type="entry name" value="PROTEIN_KINASE_ST"/>
    <property type="match status" value="1"/>
</dbReference>
<dbReference type="AlphaFoldDB" id="A0AAN9C2M2"/>
<evidence type="ECO:0000256" key="1">
    <source>
        <dbReference type="SAM" id="MobiDB-lite"/>
    </source>
</evidence>
<dbReference type="PROSITE" id="PS50011">
    <property type="entry name" value="PROTEIN_KINASE_DOM"/>
    <property type="match status" value="1"/>
</dbReference>
<dbReference type="InterPro" id="IPR008271">
    <property type="entry name" value="Ser/Thr_kinase_AS"/>
</dbReference>
<dbReference type="InterPro" id="IPR000719">
    <property type="entry name" value="Prot_kinase_dom"/>
</dbReference>
<feature type="region of interest" description="Disordered" evidence="1">
    <location>
        <begin position="326"/>
        <end position="356"/>
    </location>
</feature>
<reference evidence="3 4" key="1">
    <citation type="submission" date="2024-02" db="EMBL/GenBank/DDBJ databases">
        <title>Chromosome-scale genome assembly of the rough periwinkle Littorina saxatilis.</title>
        <authorList>
            <person name="De Jode A."/>
            <person name="Faria R."/>
            <person name="Formenti G."/>
            <person name="Sims Y."/>
            <person name="Smith T.P."/>
            <person name="Tracey A."/>
            <person name="Wood J.M.D."/>
            <person name="Zagrodzka Z.B."/>
            <person name="Johannesson K."/>
            <person name="Butlin R.K."/>
            <person name="Leder E.H."/>
        </authorList>
    </citation>
    <scope>NUCLEOTIDE SEQUENCE [LARGE SCALE GENOMIC DNA]</scope>
    <source>
        <strain evidence="3">Snail1</strain>
        <tissue evidence="3">Muscle</tissue>
    </source>
</reference>
<evidence type="ECO:0000313" key="4">
    <source>
        <dbReference type="Proteomes" id="UP001374579"/>
    </source>
</evidence>
<dbReference type="SMART" id="SM00220">
    <property type="entry name" value="S_TKc"/>
    <property type="match status" value="1"/>
</dbReference>
<dbReference type="InterPro" id="IPR011009">
    <property type="entry name" value="Kinase-like_dom_sf"/>
</dbReference>
<dbReference type="FunFam" id="1.10.510.10:FF:000255">
    <property type="entry name" value="Calcium/calmodulin-dependent protein kinase type IV"/>
    <property type="match status" value="1"/>
</dbReference>
<evidence type="ECO:0000313" key="3">
    <source>
        <dbReference type="EMBL" id="KAK7116129.1"/>
    </source>
</evidence>
<protein>
    <recommendedName>
        <fullName evidence="2">Protein kinase domain-containing protein</fullName>
    </recommendedName>
</protein>
<accession>A0AAN9C2M2</accession>
<keyword evidence="4" id="KW-1185">Reference proteome</keyword>
<sequence>MPAHEKLDYWIKESIRDKAFEDFYSLGKELGRQSLLIKDHIFPGATSCVFKCEQKGTGMNWAAKIINKNVDKKVVCAEIGILLRLYNPYVIRLKEVFETPTQIFLVLELVTGGELFDRIVTRGYYTEKDAARAVCDMLHGVQYLHANGVVHRDLKPENLLYESMTDDSKLKIADFGLSRIIEPEVQMSTVCGTPGYCAPEVLKGQPYTPSVDLWSVGIIAYILLCGYEPFFAESEPEMFRKIIKGDYVFDNEYWEDIGENAKDLVRRLLVLEPKKRLTAAEALKHPWVKGSAAKNEHMESAMEKIKVFNARRKLKAQEFLEHEFVDVEAKEEEAEEKEEEDKEKESNAQPETKAEA</sequence>
<feature type="compositionally biased region" description="Acidic residues" evidence="1">
    <location>
        <begin position="329"/>
        <end position="342"/>
    </location>
</feature>
<evidence type="ECO:0000259" key="2">
    <source>
        <dbReference type="PROSITE" id="PS50011"/>
    </source>
</evidence>